<sequence>MTGLENSAKIKASERQAAYASLIVHVMNDKGVTKAELFRQGVIRKCTRQDFTNRLFAGDISAAELHSILEYLEIDPIRADLAISCFADPQGYHDDSCKVVSRFTKETVLNLKAAIAACDGDFEPLRDELCVALARKTSRQIIAQHRRTVALTMQQVHENDHEFPLVASR</sequence>
<dbReference type="AlphaFoldDB" id="A0A916Z907"/>
<proteinExistence type="predicted"/>
<gene>
    <name evidence="1" type="ORF">GCM10010990_35270</name>
</gene>
<dbReference type="RefSeq" id="WP_066769498.1">
    <property type="nucleotide sequence ID" value="NZ_BMIP01000011.1"/>
</dbReference>
<organism evidence="1 2">
    <name type="scientific">Croceicoccus mobilis</name>
    <dbReference type="NCBI Taxonomy" id="1703339"/>
    <lineage>
        <taxon>Bacteria</taxon>
        <taxon>Pseudomonadati</taxon>
        <taxon>Pseudomonadota</taxon>
        <taxon>Alphaproteobacteria</taxon>
        <taxon>Sphingomonadales</taxon>
        <taxon>Erythrobacteraceae</taxon>
        <taxon>Croceicoccus</taxon>
    </lineage>
</organism>
<keyword evidence="2" id="KW-1185">Reference proteome</keyword>
<reference evidence="1" key="2">
    <citation type="submission" date="2020-09" db="EMBL/GenBank/DDBJ databases">
        <authorList>
            <person name="Sun Q."/>
            <person name="Zhou Y."/>
        </authorList>
    </citation>
    <scope>NUCLEOTIDE SEQUENCE</scope>
    <source>
        <strain evidence="1">CGMCC 1.15360</strain>
    </source>
</reference>
<name>A0A916Z907_9SPHN</name>
<accession>A0A916Z907</accession>
<evidence type="ECO:0000313" key="1">
    <source>
        <dbReference type="EMBL" id="GGD82230.1"/>
    </source>
</evidence>
<evidence type="ECO:0000313" key="2">
    <source>
        <dbReference type="Proteomes" id="UP000612349"/>
    </source>
</evidence>
<dbReference type="EMBL" id="BMIP01000011">
    <property type="protein sequence ID" value="GGD82230.1"/>
    <property type="molecule type" value="Genomic_DNA"/>
</dbReference>
<comment type="caution">
    <text evidence="1">The sequence shown here is derived from an EMBL/GenBank/DDBJ whole genome shotgun (WGS) entry which is preliminary data.</text>
</comment>
<dbReference type="OrthoDB" id="7406602at2"/>
<protein>
    <submittedName>
        <fullName evidence="1">Uncharacterized protein</fullName>
    </submittedName>
</protein>
<reference evidence="1" key="1">
    <citation type="journal article" date="2014" name="Int. J. Syst. Evol. Microbiol.">
        <title>Complete genome sequence of Corynebacterium casei LMG S-19264T (=DSM 44701T), isolated from a smear-ripened cheese.</title>
        <authorList>
            <consortium name="US DOE Joint Genome Institute (JGI-PGF)"/>
            <person name="Walter F."/>
            <person name="Albersmeier A."/>
            <person name="Kalinowski J."/>
            <person name="Ruckert C."/>
        </authorList>
    </citation>
    <scope>NUCLEOTIDE SEQUENCE</scope>
    <source>
        <strain evidence="1">CGMCC 1.15360</strain>
    </source>
</reference>
<dbReference type="Proteomes" id="UP000612349">
    <property type="component" value="Unassembled WGS sequence"/>
</dbReference>